<evidence type="ECO:0000259" key="3">
    <source>
        <dbReference type="Pfam" id="PF14716"/>
    </source>
</evidence>
<dbReference type="AlphaFoldDB" id="A0A6J3ENJ4"/>
<proteinExistence type="predicted"/>
<dbReference type="Proteomes" id="UP000504639">
    <property type="component" value="Unplaced"/>
</dbReference>
<dbReference type="InterPro" id="IPR010996">
    <property type="entry name" value="HHH_MUS81"/>
</dbReference>
<sequence length="153" mass="16199">MSKGKAPSGRPNPGISDLLTGGGALGGPRRASAAPSAFLPAELASYERNGNRAIHKYNAHRKAASVSARYPSEIRSGAEAKELDGVGAKIAEKIDEFLSAGKLRRLEKLFLLQGRLQVLQHCTPPQARGKGEAPCVRRGKESRRNSSPGFGLA</sequence>
<dbReference type="PANTHER" id="PTHR11276">
    <property type="entry name" value="DNA POLYMERASE TYPE-X FAMILY MEMBER"/>
    <property type="match status" value="1"/>
</dbReference>
<protein>
    <submittedName>
        <fullName evidence="5">DNA polymerase beta-like isoform X2</fullName>
    </submittedName>
</protein>
<dbReference type="PANTHER" id="PTHR11276:SF42">
    <property type="entry name" value="DNA POLYMERASE BETA"/>
    <property type="match status" value="1"/>
</dbReference>
<dbReference type="Gene3D" id="1.10.150.110">
    <property type="entry name" value="DNA polymerase beta, N-terminal domain-like"/>
    <property type="match status" value="1"/>
</dbReference>
<name>A0A6J3ENJ4_AYTFU</name>
<dbReference type="InterPro" id="IPR027421">
    <property type="entry name" value="DNA_pol_lamdba_lyase_dom_sf"/>
</dbReference>
<gene>
    <name evidence="5" type="primary">LOC116501493</name>
</gene>
<organism evidence="4 5">
    <name type="scientific">Aythya fuligula</name>
    <name type="common">Tufted duck</name>
    <name type="synonym">Anas fuligula</name>
    <dbReference type="NCBI Taxonomy" id="219594"/>
    <lineage>
        <taxon>Eukaryota</taxon>
        <taxon>Metazoa</taxon>
        <taxon>Chordata</taxon>
        <taxon>Craniata</taxon>
        <taxon>Vertebrata</taxon>
        <taxon>Euteleostomi</taxon>
        <taxon>Archelosauria</taxon>
        <taxon>Archosauria</taxon>
        <taxon>Dinosauria</taxon>
        <taxon>Saurischia</taxon>
        <taxon>Theropoda</taxon>
        <taxon>Coelurosauria</taxon>
        <taxon>Aves</taxon>
        <taxon>Neognathae</taxon>
        <taxon>Galloanserae</taxon>
        <taxon>Anseriformes</taxon>
        <taxon>Anatidae</taxon>
        <taxon>Aythyinae</taxon>
        <taxon>Aythya</taxon>
    </lineage>
</organism>
<dbReference type="InterPro" id="IPR022312">
    <property type="entry name" value="DNA_pol_X"/>
</dbReference>
<feature type="region of interest" description="Disordered" evidence="2">
    <location>
        <begin position="1"/>
        <end position="32"/>
    </location>
</feature>
<accession>A0A6J3ENJ4</accession>
<keyword evidence="4" id="KW-1185">Reference proteome</keyword>
<dbReference type="GO" id="GO:0006303">
    <property type="term" value="P:double-strand break repair via nonhomologous end joining"/>
    <property type="evidence" value="ECO:0007669"/>
    <property type="project" value="TreeGrafter"/>
</dbReference>
<dbReference type="Pfam" id="PF14716">
    <property type="entry name" value="HHH_8"/>
    <property type="match status" value="1"/>
</dbReference>
<reference evidence="5" key="1">
    <citation type="submission" date="2025-08" db="UniProtKB">
        <authorList>
            <consortium name="RefSeq"/>
        </authorList>
    </citation>
    <scope>IDENTIFICATION</scope>
    <source>
        <tissue evidence="5">Lung</tissue>
    </source>
</reference>
<dbReference type="GO" id="GO:0006284">
    <property type="term" value="P:base-excision repair"/>
    <property type="evidence" value="ECO:0007669"/>
    <property type="project" value="TreeGrafter"/>
</dbReference>
<evidence type="ECO:0000313" key="5">
    <source>
        <dbReference type="RefSeq" id="XP_032062973.1"/>
    </source>
</evidence>
<dbReference type="SUPFAM" id="SSF47802">
    <property type="entry name" value="DNA polymerase beta, N-terminal domain-like"/>
    <property type="match status" value="1"/>
</dbReference>
<evidence type="ECO:0000256" key="1">
    <source>
        <dbReference type="PIRSR" id="PIRSR622312-50"/>
    </source>
</evidence>
<feature type="region of interest" description="Disordered" evidence="2">
    <location>
        <begin position="123"/>
        <end position="153"/>
    </location>
</feature>
<feature type="domain" description="Crossover junction endonuclease MUS81-like HHH" evidence="3">
    <location>
        <begin position="42"/>
        <end position="103"/>
    </location>
</feature>
<dbReference type="RefSeq" id="XP_032062973.1">
    <property type="nucleotide sequence ID" value="XM_032207082.1"/>
</dbReference>
<dbReference type="GO" id="GO:0003887">
    <property type="term" value="F:DNA-directed DNA polymerase activity"/>
    <property type="evidence" value="ECO:0007669"/>
    <property type="project" value="InterPro"/>
</dbReference>
<evidence type="ECO:0000313" key="4">
    <source>
        <dbReference type="Proteomes" id="UP000504639"/>
    </source>
</evidence>
<evidence type="ECO:0000256" key="2">
    <source>
        <dbReference type="SAM" id="MobiDB-lite"/>
    </source>
</evidence>
<feature type="active site" description="Nucleophile; Schiff-base intermediate with DNA; for 5'-dRP lyase activity" evidence="1">
    <location>
        <position position="93"/>
    </location>
</feature>
<dbReference type="GeneID" id="116501493"/>
<dbReference type="GO" id="GO:0005634">
    <property type="term" value="C:nucleus"/>
    <property type="evidence" value="ECO:0007669"/>
    <property type="project" value="TreeGrafter"/>
</dbReference>
<dbReference type="GO" id="GO:0003677">
    <property type="term" value="F:DNA binding"/>
    <property type="evidence" value="ECO:0007669"/>
    <property type="project" value="InterPro"/>
</dbReference>